<gene>
    <name evidence="2" type="ORF">CRE_21995</name>
</gene>
<keyword evidence="3" id="KW-1185">Reference proteome</keyword>
<evidence type="ECO:0000259" key="1">
    <source>
        <dbReference type="PROSITE" id="PS50181"/>
    </source>
</evidence>
<dbReference type="EMBL" id="DS268519">
    <property type="protein sequence ID" value="EFO85034.1"/>
    <property type="molecule type" value="Genomic_DNA"/>
</dbReference>
<name>E3N3I7_CAERE</name>
<protein>
    <recommendedName>
        <fullName evidence="1">F-box domain-containing protein</fullName>
    </recommendedName>
</protein>
<reference evidence="2" key="1">
    <citation type="submission" date="2007-07" db="EMBL/GenBank/DDBJ databases">
        <title>PCAP assembly of the Caenorhabditis remanei genome.</title>
        <authorList>
            <consortium name="The Caenorhabditis remanei Sequencing Consortium"/>
            <person name="Wilson R.K."/>
        </authorList>
    </citation>
    <scope>NUCLEOTIDE SEQUENCE [LARGE SCALE GENOMIC DNA]</scope>
    <source>
        <strain evidence="2">PB4641</strain>
    </source>
</reference>
<dbReference type="Proteomes" id="UP000008281">
    <property type="component" value="Unassembled WGS sequence"/>
</dbReference>
<dbReference type="Pfam" id="PF07735">
    <property type="entry name" value="FBA_2"/>
    <property type="match status" value="1"/>
</dbReference>
<proteinExistence type="predicted"/>
<evidence type="ECO:0000313" key="3">
    <source>
        <dbReference type="Proteomes" id="UP000008281"/>
    </source>
</evidence>
<sequence>MPPLPLLRLPRLILCEVFKSLSISEKIKLSFCSKKTSAEINNARLYSQKVIVDLDILHQEIRVLAENSNETFEIFNCYDNGESNKPYIKQYRIAGCTVPVICFTDEIEIFWKNHREGFLSVTQQLFEMFQCKISTYIECYLSVSLQPALFDLFDLQLEFKTLIIFLNGKKGQNVLFNQISSNFGLVKYLSISCVPDPGFQPVFTSWPQKIIIWNSAWFTLQYLLACTCTTITLEESHLGNKDLNEILKNWKAGEFPNLERLKIISHNITNNGTTILGMNLMELVGMVIQTNDGSKKATLRVRGLGIEMSVTPFD</sequence>
<organism evidence="3">
    <name type="scientific">Caenorhabditis remanei</name>
    <name type="common">Caenorhabditis vulgaris</name>
    <dbReference type="NCBI Taxonomy" id="31234"/>
    <lineage>
        <taxon>Eukaryota</taxon>
        <taxon>Metazoa</taxon>
        <taxon>Ecdysozoa</taxon>
        <taxon>Nematoda</taxon>
        <taxon>Chromadorea</taxon>
        <taxon>Rhabditida</taxon>
        <taxon>Rhabditina</taxon>
        <taxon>Rhabditomorpha</taxon>
        <taxon>Rhabditoidea</taxon>
        <taxon>Rhabditidae</taxon>
        <taxon>Peloderinae</taxon>
        <taxon>Caenorhabditis</taxon>
    </lineage>
</organism>
<dbReference type="InterPro" id="IPR012885">
    <property type="entry name" value="F-box_Sdz-33"/>
</dbReference>
<dbReference type="InParanoid" id="E3N3I7"/>
<dbReference type="PROSITE" id="PS50181">
    <property type="entry name" value="FBOX"/>
    <property type="match status" value="1"/>
</dbReference>
<dbReference type="STRING" id="31234.E3N3I7"/>
<dbReference type="PANTHER" id="PTHR21503">
    <property type="entry name" value="F-BOX-CONTAINING HYPOTHETICAL PROTEIN C.ELEGANS"/>
    <property type="match status" value="1"/>
</dbReference>
<dbReference type="PANTHER" id="PTHR21503:SF52">
    <property type="entry name" value="F-BOX DOMAIN-CONTAINING PROTEIN"/>
    <property type="match status" value="1"/>
</dbReference>
<dbReference type="AlphaFoldDB" id="E3N3I7"/>
<dbReference type="eggNOG" id="ENOG502RT6G">
    <property type="taxonomic scope" value="Eukaryota"/>
</dbReference>
<feature type="domain" description="F-box" evidence="1">
    <location>
        <begin position="3"/>
        <end position="49"/>
    </location>
</feature>
<dbReference type="InterPro" id="IPR001810">
    <property type="entry name" value="F-box_dom"/>
</dbReference>
<accession>E3N3I7</accession>
<dbReference type="HOGENOM" id="CLU_028840_6_0_1"/>
<dbReference type="OrthoDB" id="5908276at2759"/>
<evidence type="ECO:0000313" key="2">
    <source>
        <dbReference type="EMBL" id="EFO85034.1"/>
    </source>
</evidence>
<dbReference type="Pfam" id="PF00646">
    <property type="entry name" value="F-box"/>
    <property type="match status" value="1"/>
</dbReference>